<accession>A0ABD2J9B7</accession>
<feature type="transmembrane region" description="Helical" evidence="10">
    <location>
        <begin position="453"/>
        <end position="477"/>
    </location>
</feature>
<evidence type="ECO:0000256" key="7">
    <source>
        <dbReference type="ARBA" id="ARBA00023065"/>
    </source>
</evidence>
<feature type="region of interest" description="Disordered" evidence="9">
    <location>
        <begin position="1"/>
        <end position="69"/>
    </location>
</feature>
<sequence length="538" mass="57906">MGGDKFSTEHIYHKSSPKQQQANIMRTSSIRIDRVGTVEQPGPKNSFSEQSKVDQCAATPSAESNEKQQIESPKSFFIQTFVPFLVAGCGMVAAGLLLDQASGWLFLSEVPEALILVPALLGLKGNLEMTLASRLSTRANLGLLDQPQQQLTTLYSNVALVQTQAIVVALIASVLAVGTHWVDGNSFDFARSVCVVLSGTVSASITSFLLTSLMVCLVIMARRLGLNPDNIATPLAAATGDVASLAFLILFGTWFYRIRDQHLAALITLLVALIASAPAWGWLAVRVRDTRVVLKHGWYAILTAMLISTGGGYVLRHAIDQFAGIGLFQPVINGVGGNLVAVQASKLSTSLHRFGKLGILPAHTLLTYVNPLRSFACKETESNNALILLLMSVPGHLLFIGLLLLTGEMDGQALNLPFMAIYLCATTLQVAALLYCCQLLCRCLWRLRWDPNVNAIPLLTALGDFLGTTLLAIAFLAHAELFPAYDVNGTNCTNGTIGQQDAVEDAMLQVVEQQLLLGNADTTLATETAELMLLNRTL</sequence>
<dbReference type="EMBL" id="JBICCN010000185">
    <property type="protein sequence ID" value="KAL3087147.1"/>
    <property type="molecule type" value="Genomic_DNA"/>
</dbReference>
<dbReference type="AlphaFoldDB" id="A0ABD2J9B7"/>
<evidence type="ECO:0000313" key="12">
    <source>
        <dbReference type="EMBL" id="KAL3087147.1"/>
    </source>
</evidence>
<keyword evidence="8 10" id="KW-0472">Membrane</keyword>
<comment type="similarity">
    <text evidence="2">Belongs to the SLC41A transporter family.</text>
</comment>
<evidence type="ECO:0000256" key="10">
    <source>
        <dbReference type="SAM" id="Phobius"/>
    </source>
</evidence>
<keyword evidence="3" id="KW-0813">Transport</keyword>
<feature type="transmembrane region" description="Helical" evidence="10">
    <location>
        <begin position="297"/>
        <end position="315"/>
    </location>
</feature>
<dbReference type="FunFam" id="1.10.357.20:FF:000001">
    <property type="entry name" value="Solute carrier family 41 member 2"/>
    <property type="match status" value="1"/>
</dbReference>
<dbReference type="Proteomes" id="UP001620645">
    <property type="component" value="Unassembled WGS sequence"/>
</dbReference>
<evidence type="ECO:0000256" key="6">
    <source>
        <dbReference type="ARBA" id="ARBA00022989"/>
    </source>
</evidence>
<evidence type="ECO:0000256" key="9">
    <source>
        <dbReference type="SAM" id="MobiDB-lite"/>
    </source>
</evidence>
<evidence type="ECO:0000259" key="11">
    <source>
        <dbReference type="Pfam" id="PF01769"/>
    </source>
</evidence>
<feature type="compositionally biased region" description="Basic and acidic residues" evidence="9">
    <location>
        <begin position="1"/>
        <end position="12"/>
    </location>
</feature>
<comment type="caution">
    <text evidence="12">The sequence shown here is derived from an EMBL/GenBank/DDBJ whole genome shotgun (WGS) entry which is preliminary data.</text>
</comment>
<protein>
    <recommendedName>
        <fullName evidence="11">SLC41A/MgtE integral membrane domain-containing protein</fullName>
    </recommendedName>
</protein>
<dbReference type="SUPFAM" id="SSF161093">
    <property type="entry name" value="MgtE membrane domain-like"/>
    <property type="match status" value="2"/>
</dbReference>
<keyword evidence="13" id="KW-1185">Reference proteome</keyword>
<feature type="transmembrane region" description="Helical" evidence="10">
    <location>
        <begin position="419"/>
        <end position="441"/>
    </location>
</feature>
<dbReference type="GO" id="GO:0016020">
    <property type="term" value="C:membrane"/>
    <property type="evidence" value="ECO:0007669"/>
    <property type="project" value="UniProtKB-SubCell"/>
</dbReference>
<evidence type="ECO:0000256" key="2">
    <source>
        <dbReference type="ARBA" id="ARBA00009749"/>
    </source>
</evidence>
<evidence type="ECO:0000256" key="4">
    <source>
        <dbReference type="ARBA" id="ARBA00022692"/>
    </source>
</evidence>
<feature type="transmembrane region" description="Helical" evidence="10">
    <location>
        <begin position="385"/>
        <end position="407"/>
    </location>
</feature>
<feature type="transmembrane region" description="Helical" evidence="10">
    <location>
        <begin position="194"/>
        <end position="220"/>
    </location>
</feature>
<feature type="transmembrane region" description="Helical" evidence="10">
    <location>
        <begin position="161"/>
        <end position="182"/>
    </location>
</feature>
<dbReference type="InterPro" id="IPR036739">
    <property type="entry name" value="SLC41_membr_dom_sf"/>
</dbReference>
<dbReference type="InterPro" id="IPR006667">
    <property type="entry name" value="SLC41_membr_dom"/>
</dbReference>
<feature type="domain" description="SLC41A/MgtE integral membrane" evidence="11">
    <location>
        <begin position="329"/>
        <end position="473"/>
    </location>
</feature>
<gene>
    <name evidence="12" type="ORF">niasHS_005386</name>
</gene>
<dbReference type="Gene3D" id="1.10.357.20">
    <property type="entry name" value="SLC41 divalent cation transporters, integral membrane domain"/>
    <property type="match status" value="2"/>
</dbReference>
<evidence type="ECO:0000256" key="3">
    <source>
        <dbReference type="ARBA" id="ARBA00022448"/>
    </source>
</evidence>
<dbReference type="PANTHER" id="PTHR16228:SF21">
    <property type="entry name" value="SLC41A_MGTE INTEGRAL MEMBRANE DOMAIN-CONTAINING PROTEIN"/>
    <property type="match status" value="1"/>
</dbReference>
<keyword evidence="4 10" id="KW-0812">Transmembrane</keyword>
<dbReference type="InterPro" id="IPR045349">
    <property type="entry name" value="SLC41A1-3"/>
</dbReference>
<dbReference type="PANTHER" id="PTHR16228">
    <property type="entry name" value="DIVALENT CATION TRANSPORTER SOLUTE CARRIER FAMILY 41"/>
    <property type="match status" value="1"/>
</dbReference>
<name>A0ABD2J9B7_HETSC</name>
<dbReference type="Pfam" id="PF01769">
    <property type="entry name" value="MgtE"/>
    <property type="match status" value="2"/>
</dbReference>
<evidence type="ECO:0000256" key="5">
    <source>
        <dbReference type="ARBA" id="ARBA00022842"/>
    </source>
</evidence>
<evidence type="ECO:0000256" key="8">
    <source>
        <dbReference type="ARBA" id="ARBA00023136"/>
    </source>
</evidence>
<comment type="subcellular location">
    <subcellularLocation>
        <location evidence="1">Membrane</location>
        <topology evidence="1">Multi-pass membrane protein</topology>
    </subcellularLocation>
</comment>
<proteinExistence type="inferred from homology"/>
<feature type="transmembrane region" description="Helical" evidence="10">
    <location>
        <begin position="232"/>
        <end position="256"/>
    </location>
</feature>
<feature type="transmembrane region" description="Helical" evidence="10">
    <location>
        <begin position="76"/>
        <end position="98"/>
    </location>
</feature>
<keyword evidence="7" id="KW-0406">Ion transport</keyword>
<dbReference type="GO" id="GO:0006811">
    <property type="term" value="P:monoatomic ion transport"/>
    <property type="evidence" value="ECO:0007669"/>
    <property type="project" value="UniProtKB-KW"/>
</dbReference>
<keyword evidence="6 10" id="KW-1133">Transmembrane helix</keyword>
<keyword evidence="5" id="KW-0460">Magnesium</keyword>
<feature type="transmembrane region" description="Helical" evidence="10">
    <location>
        <begin position="263"/>
        <end position="285"/>
    </location>
</feature>
<evidence type="ECO:0000313" key="13">
    <source>
        <dbReference type="Proteomes" id="UP001620645"/>
    </source>
</evidence>
<reference evidence="12 13" key="1">
    <citation type="submission" date="2024-10" db="EMBL/GenBank/DDBJ databases">
        <authorList>
            <person name="Kim D."/>
        </authorList>
    </citation>
    <scope>NUCLEOTIDE SEQUENCE [LARGE SCALE GENOMIC DNA]</scope>
    <source>
        <strain evidence="12">Taebaek</strain>
    </source>
</reference>
<feature type="domain" description="SLC41A/MgtE integral membrane" evidence="11">
    <location>
        <begin position="117"/>
        <end position="250"/>
    </location>
</feature>
<evidence type="ECO:0000256" key="1">
    <source>
        <dbReference type="ARBA" id="ARBA00004141"/>
    </source>
</evidence>
<feature type="compositionally biased region" description="Polar residues" evidence="9">
    <location>
        <begin position="17"/>
        <end position="30"/>
    </location>
</feature>
<organism evidence="12 13">
    <name type="scientific">Heterodera schachtii</name>
    <name type="common">Sugarbeet cyst nematode worm</name>
    <name type="synonym">Tylenchus schachtii</name>
    <dbReference type="NCBI Taxonomy" id="97005"/>
    <lineage>
        <taxon>Eukaryota</taxon>
        <taxon>Metazoa</taxon>
        <taxon>Ecdysozoa</taxon>
        <taxon>Nematoda</taxon>
        <taxon>Chromadorea</taxon>
        <taxon>Rhabditida</taxon>
        <taxon>Tylenchina</taxon>
        <taxon>Tylenchomorpha</taxon>
        <taxon>Tylenchoidea</taxon>
        <taxon>Heteroderidae</taxon>
        <taxon>Heteroderinae</taxon>
        <taxon>Heterodera</taxon>
    </lineage>
</organism>